<comment type="caution">
    <text evidence="2">The sequence shown here is derived from an EMBL/GenBank/DDBJ whole genome shotgun (WGS) entry which is preliminary data.</text>
</comment>
<dbReference type="Gene3D" id="3.30.2310.20">
    <property type="entry name" value="RelE-like"/>
    <property type="match status" value="1"/>
</dbReference>
<evidence type="ECO:0000313" key="3">
    <source>
        <dbReference type="Proteomes" id="UP000469011"/>
    </source>
</evidence>
<gene>
    <name evidence="2" type="ORF">GTK09_05960</name>
</gene>
<evidence type="ECO:0000313" key="2">
    <source>
        <dbReference type="EMBL" id="NDW03969.1"/>
    </source>
</evidence>
<keyword evidence="1" id="KW-1277">Toxin-antitoxin system</keyword>
<proteinExistence type="predicted"/>
<dbReference type="RefSeq" id="WP_163461859.1">
    <property type="nucleotide sequence ID" value="NZ_JAAAMG010000003.1"/>
</dbReference>
<dbReference type="AlphaFoldDB" id="A0A6N9T262"/>
<dbReference type="EMBL" id="JAAAMG010000003">
    <property type="protein sequence ID" value="NDW03969.1"/>
    <property type="molecule type" value="Genomic_DNA"/>
</dbReference>
<reference evidence="2 3" key="1">
    <citation type="submission" date="2020-01" db="EMBL/GenBank/DDBJ databases">
        <title>Jiella pacifica sp. nov.</title>
        <authorList>
            <person name="Xue Z."/>
            <person name="Zhu S."/>
            <person name="Chen J."/>
            <person name="Yang J."/>
        </authorList>
    </citation>
    <scope>NUCLEOTIDE SEQUENCE [LARGE SCALE GENOMIC DNA]</scope>
    <source>
        <strain evidence="2 3">40Bstr34</strain>
    </source>
</reference>
<protein>
    <submittedName>
        <fullName evidence="2">Type II toxin-antitoxin system RelE/ParE family toxin</fullName>
    </submittedName>
</protein>
<dbReference type="InterPro" id="IPR007712">
    <property type="entry name" value="RelE/ParE_toxin"/>
</dbReference>
<sequence>MSRFFPDGALKARVQFEKTLQTLRDHPLAGRQGEESTREILVGRTPFMFVYVVRNDRVEIIRVWDQRAGRSEDWP</sequence>
<keyword evidence="3" id="KW-1185">Reference proteome</keyword>
<organism evidence="2 3">
    <name type="scientific">Jiella pacifica</name>
    <dbReference type="NCBI Taxonomy" id="2696469"/>
    <lineage>
        <taxon>Bacteria</taxon>
        <taxon>Pseudomonadati</taxon>
        <taxon>Pseudomonadota</taxon>
        <taxon>Alphaproteobacteria</taxon>
        <taxon>Hyphomicrobiales</taxon>
        <taxon>Aurantimonadaceae</taxon>
        <taxon>Jiella</taxon>
    </lineage>
</organism>
<dbReference type="Pfam" id="PF05016">
    <property type="entry name" value="ParE_toxin"/>
    <property type="match status" value="1"/>
</dbReference>
<dbReference type="InterPro" id="IPR035093">
    <property type="entry name" value="RelE/ParE_toxin_dom_sf"/>
</dbReference>
<name>A0A6N9T262_9HYPH</name>
<accession>A0A6N9T262</accession>
<evidence type="ECO:0000256" key="1">
    <source>
        <dbReference type="ARBA" id="ARBA00022649"/>
    </source>
</evidence>
<dbReference type="Proteomes" id="UP000469011">
    <property type="component" value="Unassembled WGS sequence"/>
</dbReference>